<dbReference type="Pfam" id="PF11887">
    <property type="entry name" value="Mce4_CUP1"/>
    <property type="match status" value="1"/>
</dbReference>
<sequence>MSRSSAVVFPVATVVKLAVFALVAILCLVLIGNALGGSTGPDRARFDARFDDVSGLYTGDDVRLSGVLVGSVTGIDLDGDRARVSFEVDGNRPVTSTTKAAVRYQNLLGQRYLELIQDDTAGTPLASGASFAPENTVPSFDITTLFDGFQPIFETIDTEQVNRFTQNVLDLVQGDGAGLGPVLRDLDGLTTYTKEREQIIVLLVRNLGAISGVVGQRSEQLGRLFAELDRVVSSFADKADTLIANLDDINAGQGPFLNIAEQLRDTYDSEYGPVDALFRRRVPGAKQIVDLLALVPSLLRGVDRSLQSGGAEGQPASGPGGGEVYACSSGQADIPGIGSVVLGTQRLVVCR</sequence>
<dbReference type="GO" id="GO:0051701">
    <property type="term" value="P:biological process involved in interaction with host"/>
    <property type="evidence" value="ECO:0007669"/>
    <property type="project" value="TreeGrafter"/>
</dbReference>
<protein>
    <submittedName>
        <fullName evidence="3">Phospholipid/cholesterol/gamma-HCH transport system substrate-binding protein</fullName>
    </submittedName>
</protein>
<dbReference type="EMBL" id="FOJN01000004">
    <property type="protein sequence ID" value="SFA47723.1"/>
    <property type="molecule type" value="Genomic_DNA"/>
</dbReference>
<evidence type="ECO:0000313" key="3">
    <source>
        <dbReference type="EMBL" id="SFA47723.1"/>
    </source>
</evidence>
<dbReference type="InterPro" id="IPR024516">
    <property type="entry name" value="Mce_C"/>
</dbReference>
<evidence type="ECO:0000313" key="4">
    <source>
        <dbReference type="Proteomes" id="UP000182054"/>
    </source>
</evidence>
<dbReference type="InterPro" id="IPR005693">
    <property type="entry name" value="Mce"/>
</dbReference>
<dbReference type="PANTHER" id="PTHR33371">
    <property type="entry name" value="INTERMEMBRANE PHOSPHOLIPID TRANSPORT SYSTEM BINDING PROTEIN MLAD-RELATED"/>
    <property type="match status" value="1"/>
</dbReference>
<proteinExistence type="predicted"/>
<dbReference type="PANTHER" id="PTHR33371:SF17">
    <property type="entry name" value="MCE-FAMILY PROTEIN MCE1B"/>
    <property type="match status" value="1"/>
</dbReference>
<name>A0A1I0T801_9NOCA</name>
<dbReference type="RefSeq" id="WP_244516443.1">
    <property type="nucleotide sequence ID" value="NZ_FOJN01000004.1"/>
</dbReference>
<dbReference type="InterPro" id="IPR003399">
    <property type="entry name" value="Mce/MlaD"/>
</dbReference>
<dbReference type="Proteomes" id="UP000182054">
    <property type="component" value="Unassembled WGS sequence"/>
</dbReference>
<dbReference type="GeneID" id="85485400"/>
<dbReference type="AlphaFoldDB" id="A0A1I0T801"/>
<reference evidence="3 4" key="1">
    <citation type="submission" date="2016-10" db="EMBL/GenBank/DDBJ databases">
        <authorList>
            <person name="de Groot N.N."/>
        </authorList>
    </citation>
    <scope>NUCLEOTIDE SEQUENCE [LARGE SCALE GENOMIC DNA]</scope>
    <source>
        <strain evidence="3 4">DSM 44908</strain>
    </source>
</reference>
<gene>
    <name evidence="3" type="ORF">SAMN05444374_104251</name>
</gene>
<accession>A0A1I0T801</accession>
<feature type="domain" description="Mce/MlaD" evidence="1">
    <location>
        <begin position="46"/>
        <end position="117"/>
    </location>
</feature>
<dbReference type="NCBIfam" id="TIGR00996">
    <property type="entry name" value="Mtu_fam_mce"/>
    <property type="match status" value="1"/>
</dbReference>
<dbReference type="Pfam" id="PF02470">
    <property type="entry name" value="MlaD"/>
    <property type="match status" value="1"/>
</dbReference>
<evidence type="ECO:0000259" key="2">
    <source>
        <dbReference type="Pfam" id="PF11887"/>
    </source>
</evidence>
<dbReference type="GO" id="GO:0005576">
    <property type="term" value="C:extracellular region"/>
    <property type="evidence" value="ECO:0007669"/>
    <property type="project" value="TreeGrafter"/>
</dbReference>
<dbReference type="InterPro" id="IPR052336">
    <property type="entry name" value="MlaD_Phospholipid_Transporter"/>
</dbReference>
<organism evidence="3 4">
    <name type="scientific">Rhodococcoides kroppenstedtii</name>
    <dbReference type="NCBI Taxonomy" id="293050"/>
    <lineage>
        <taxon>Bacteria</taxon>
        <taxon>Bacillati</taxon>
        <taxon>Actinomycetota</taxon>
        <taxon>Actinomycetes</taxon>
        <taxon>Mycobacteriales</taxon>
        <taxon>Nocardiaceae</taxon>
        <taxon>Rhodococcoides</taxon>
    </lineage>
</organism>
<feature type="domain" description="Mammalian cell entry C-terminal" evidence="2">
    <location>
        <begin position="123"/>
        <end position="247"/>
    </location>
</feature>
<evidence type="ECO:0000259" key="1">
    <source>
        <dbReference type="Pfam" id="PF02470"/>
    </source>
</evidence>